<dbReference type="InterPro" id="IPR023614">
    <property type="entry name" value="Porin_dom_sf"/>
</dbReference>
<dbReference type="PROSITE" id="PS51257">
    <property type="entry name" value="PROKAR_LIPOPROTEIN"/>
    <property type="match status" value="1"/>
</dbReference>
<dbReference type="Gene3D" id="2.40.160.10">
    <property type="entry name" value="Porin"/>
    <property type="match status" value="1"/>
</dbReference>
<name>A0AAJ3KYI1_9PSED</name>
<organism evidence="2 3">
    <name type="scientific">Pseudomonas brassicacearum</name>
    <dbReference type="NCBI Taxonomy" id="930166"/>
    <lineage>
        <taxon>Bacteria</taxon>
        <taxon>Pseudomonadati</taxon>
        <taxon>Pseudomonadota</taxon>
        <taxon>Gammaproteobacteria</taxon>
        <taxon>Pseudomonadales</taxon>
        <taxon>Pseudomonadaceae</taxon>
        <taxon>Pseudomonas</taxon>
    </lineage>
</organism>
<evidence type="ECO:0000256" key="1">
    <source>
        <dbReference type="SAM" id="SignalP"/>
    </source>
</evidence>
<protein>
    <submittedName>
        <fullName evidence="2">Outer membrane porin, OprD family</fullName>
    </submittedName>
</protein>
<sequence>MSTRVRFSPDRRPNRRTLLNASPALLLLGCSSLAAFVPMSASAEGFVDDAKVNLNLRNFYINRNFT</sequence>
<gene>
    <name evidence="2" type="ORF">HNO85_27930</name>
</gene>
<feature type="non-terminal residue" evidence="2">
    <location>
        <position position="66"/>
    </location>
</feature>
<accession>A0AAJ3KYI1</accession>
<feature type="chain" id="PRO_5042592153" evidence="1">
    <location>
        <begin position="44"/>
        <end position="66"/>
    </location>
</feature>
<comment type="caution">
    <text evidence="2">The sequence shown here is derived from an EMBL/GenBank/DDBJ whole genome shotgun (WGS) entry which is preliminary data.</text>
</comment>
<dbReference type="InterPro" id="IPR006311">
    <property type="entry name" value="TAT_signal"/>
</dbReference>
<proteinExistence type="predicted"/>
<keyword evidence="1" id="KW-0732">Signal</keyword>
<evidence type="ECO:0000313" key="2">
    <source>
        <dbReference type="EMBL" id="NUT84782.1"/>
    </source>
</evidence>
<dbReference type="Proteomes" id="UP000562723">
    <property type="component" value="Unassembled WGS sequence"/>
</dbReference>
<dbReference type="AlphaFoldDB" id="A0AAJ3KYI1"/>
<evidence type="ECO:0000313" key="3">
    <source>
        <dbReference type="Proteomes" id="UP000562723"/>
    </source>
</evidence>
<feature type="signal peptide" evidence="1">
    <location>
        <begin position="1"/>
        <end position="43"/>
    </location>
</feature>
<dbReference type="PROSITE" id="PS51318">
    <property type="entry name" value="TAT"/>
    <property type="match status" value="1"/>
</dbReference>
<dbReference type="EMBL" id="JABFMS010000146">
    <property type="protein sequence ID" value="NUT84782.1"/>
    <property type="molecule type" value="Genomic_DNA"/>
</dbReference>
<reference evidence="2 3" key="1">
    <citation type="journal article" date="2020" name="Front. Plant Sci.">
        <title>Isolation of Rhizosphere Bacteria That Improve Quality and Water Stress Tolerance in Greenhouse Ornamentals.</title>
        <authorList>
            <person name="Nordstedt N.P."/>
            <person name="Jones M.L."/>
        </authorList>
    </citation>
    <scope>NUCLEOTIDE SEQUENCE [LARGE SCALE GENOMIC DNA]</scope>
    <source>
        <strain evidence="2 3">C2F7</strain>
    </source>
</reference>